<dbReference type="EMBL" id="JAMTCC010000020">
    <property type="protein sequence ID" value="MCT7946279.1"/>
    <property type="molecule type" value="Genomic_DNA"/>
</dbReference>
<accession>A0A9X3B062</accession>
<dbReference type="AlphaFoldDB" id="A0A9X3B062"/>
<dbReference type="PANTHER" id="PTHR38436:SF1">
    <property type="entry name" value="ESTER CYCLASE"/>
    <property type="match status" value="1"/>
</dbReference>
<dbReference type="InterPro" id="IPR009959">
    <property type="entry name" value="Cyclase_SnoaL-like"/>
</dbReference>
<evidence type="ECO:0000313" key="2">
    <source>
        <dbReference type="EMBL" id="MCT7946279.1"/>
    </source>
</evidence>
<comment type="caution">
    <text evidence="2">The sequence shown here is derived from an EMBL/GenBank/DDBJ whole genome shotgun (WGS) entry which is preliminary data.</text>
</comment>
<name>A0A9X3B062_9GAMM</name>
<keyword evidence="1" id="KW-1133">Transmembrane helix</keyword>
<keyword evidence="1" id="KW-0812">Transmembrane</keyword>
<protein>
    <submittedName>
        <fullName evidence="2">Ester cyclase</fullName>
    </submittedName>
</protein>
<sequence>MDRVNRLSVQRYPAWLSLSLWFSGVIGIVIVGFSLASLSMDALAAQGATTQDSAKVRAALVPKVAAMETISDESPQVQAIARAALLYASFWHTGDASFAHGALATGFIDRTLPAGRAQGITGPLEASKAFRAAVPDLSVSVEHLLIVGDRAVVRLRFNGRFTGVFGEQQGQGQKIDFRAVDMYRVRDGFITDNWHLEDYQTLFSQLAAGTQS</sequence>
<dbReference type="GO" id="GO:0030638">
    <property type="term" value="P:polyketide metabolic process"/>
    <property type="evidence" value="ECO:0007669"/>
    <property type="project" value="InterPro"/>
</dbReference>
<proteinExistence type="predicted"/>
<evidence type="ECO:0000313" key="3">
    <source>
        <dbReference type="Proteomes" id="UP001155604"/>
    </source>
</evidence>
<dbReference type="Proteomes" id="UP001155604">
    <property type="component" value="Unassembled WGS sequence"/>
</dbReference>
<keyword evidence="1" id="KW-0472">Membrane</keyword>
<evidence type="ECO:0000256" key="1">
    <source>
        <dbReference type="SAM" id="Phobius"/>
    </source>
</evidence>
<dbReference type="PANTHER" id="PTHR38436">
    <property type="entry name" value="POLYKETIDE CYCLASE SNOAL-LIKE DOMAIN"/>
    <property type="match status" value="1"/>
</dbReference>
<keyword evidence="3" id="KW-1185">Reference proteome</keyword>
<dbReference type="Gene3D" id="3.10.450.50">
    <property type="match status" value="1"/>
</dbReference>
<feature type="transmembrane region" description="Helical" evidence="1">
    <location>
        <begin position="12"/>
        <end position="36"/>
    </location>
</feature>
<gene>
    <name evidence="2" type="ORF">NE536_13030</name>
</gene>
<dbReference type="InterPro" id="IPR032710">
    <property type="entry name" value="NTF2-like_dom_sf"/>
</dbReference>
<dbReference type="SUPFAM" id="SSF54427">
    <property type="entry name" value="NTF2-like"/>
    <property type="match status" value="1"/>
</dbReference>
<dbReference type="RefSeq" id="WP_261272954.1">
    <property type="nucleotide sequence ID" value="NZ_JAMTCC010000020.1"/>
</dbReference>
<organism evidence="2 3">
    <name type="scientific">Shewanella septentrionalis</name>
    <dbReference type="NCBI Taxonomy" id="2952223"/>
    <lineage>
        <taxon>Bacteria</taxon>
        <taxon>Pseudomonadati</taxon>
        <taxon>Pseudomonadota</taxon>
        <taxon>Gammaproteobacteria</taxon>
        <taxon>Alteromonadales</taxon>
        <taxon>Shewanellaceae</taxon>
        <taxon>Shewanella</taxon>
    </lineage>
</organism>
<dbReference type="Pfam" id="PF07366">
    <property type="entry name" value="SnoaL"/>
    <property type="match status" value="1"/>
</dbReference>
<reference evidence="2" key="1">
    <citation type="journal article" date="2023" name="Int. J. Syst. Evol. Microbiol.">
        <title>&lt;i&gt;Shewanella septentrionalis&lt;/i&gt; sp. nov. and &lt;i&gt;Shewanella holmiensis&lt;/i&gt; sp. nov., isolated from Baltic Sea water and sediments.</title>
        <authorList>
            <person name="Martin-Rodriguez A.J."/>
            <person name="Thorell K."/>
            <person name="Joffre E."/>
            <person name="Jensie-Markopoulos S."/>
            <person name="Moore E.R.B."/>
            <person name="Sjoling A."/>
        </authorList>
    </citation>
    <scope>NUCLEOTIDE SEQUENCE</scope>
    <source>
        <strain evidence="2">SP1W3</strain>
    </source>
</reference>